<evidence type="ECO:0000256" key="3">
    <source>
        <dbReference type="ARBA" id="ARBA00022840"/>
    </source>
</evidence>
<dbReference type="InterPro" id="IPR013461">
    <property type="entry name" value="ClpA"/>
</dbReference>
<evidence type="ECO:0000259" key="8">
    <source>
        <dbReference type="PROSITE" id="PS51903"/>
    </source>
</evidence>
<feature type="compositionally biased region" description="Low complexity" evidence="7">
    <location>
        <begin position="792"/>
        <end position="804"/>
    </location>
</feature>
<evidence type="ECO:0000256" key="6">
    <source>
        <dbReference type="RuleBase" id="RU004432"/>
    </source>
</evidence>
<name>A0A212KZM4_9BACT</name>
<dbReference type="SUPFAM" id="SSF52540">
    <property type="entry name" value="P-loop containing nucleoside triphosphate hydrolases"/>
    <property type="match status" value="2"/>
</dbReference>
<dbReference type="GO" id="GO:0008233">
    <property type="term" value="F:peptidase activity"/>
    <property type="evidence" value="ECO:0007669"/>
    <property type="project" value="UniProtKB-KW"/>
</dbReference>
<dbReference type="Pfam" id="PF07724">
    <property type="entry name" value="AAA_2"/>
    <property type="match status" value="1"/>
</dbReference>
<dbReference type="InterPro" id="IPR019489">
    <property type="entry name" value="Clp_ATPase_C"/>
</dbReference>
<dbReference type="NCBIfam" id="TIGR02639">
    <property type="entry name" value="ClpA"/>
    <property type="match status" value="1"/>
</dbReference>
<dbReference type="RefSeq" id="WP_179979439.1">
    <property type="nucleotide sequence ID" value="NZ_LT608333.1"/>
</dbReference>
<dbReference type="PROSITE" id="PS00871">
    <property type="entry name" value="CLPAB_2"/>
    <property type="match status" value="1"/>
</dbReference>
<reference evidence="9" key="1">
    <citation type="submission" date="2016-08" db="EMBL/GenBank/DDBJ databases">
        <authorList>
            <person name="Seilhamer J.J."/>
        </authorList>
    </citation>
    <scope>NUCLEOTIDE SEQUENCE</scope>
    <source>
        <strain evidence="9">86-1</strain>
    </source>
</reference>
<feature type="region of interest" description="Disordered" evidence="7">
    <location>
        <begin position="769"/>
        <end position="866"/>
    </location>
</feature>
<dbReference type="InterPro" id="IPR004176">
    <property type="entry name" value="Clp_R_N"/>
</dbReference>
<dbReference type="PROSITE" id="PS00870">
    <property type="entry name" value="CLPAB_1"/>
    <property type="match status" value="1"/>
</dbReference>
<keyword evidence="4 6" id="KW-0143">Chaperone</keyword>
<dbReference type="EMBL" id="FMJC01000001">
    <property type="protein sequence ID" value="SCM70738.1"/>
    <property type="molecule type" value="Genomic_DNA"/>
</dbReference>
<dbReference type="GO" id="GO:0043335">
    <property type="term" value="P:protein unfolding"/>
    <property type="evidence" value="ECO:0007669"/>
    <property type="project" value="InterPro"/>
</dbReference>
<evidence type="ECO:0000256" key="4">
    <source>
        <dbReference type="ARBA" id="ARBA00023186"/>
    </source>
</evidence>
<dbReference type="SMART" id="SM00382">
    <property type="entry name" value="AAA"/>
    <property type="match status" value="2"/>
</dbReference>
<evidence type="ECO:0000256" key="1">
    <source>
        <dbReference type="ARBA" id="ARBA00022737"/>
    </source>
</evidence>
<evidence type="ECO:0000256" key="5">
    <source>
        <dbReference type="PROSITE-ProRule" id="PRU01251"/>
    </source>
</evidence>
<proteinExistence type="inferred from homology"/>
<keyword evidence="3 6" id="KW-0067">ATP-binding</keyword>
<dbReference type="Pfam" id="PF17871">
    <property type="entry name" value="AAA_lid_9"/>
    <property type="match status" value="1"/>
</dbReference>
<dbReference type="PANTHER" id="PTHR11638">
    <property type="entry name" value="ATP-DEPENDENT CLP PROTEASE"/>
    <property type="match status" value="1"/>
</dbReference>
<dbReference type="InterPro" id="IPR018368">
    <property type="entry name" value="ClpA/B_CS1"/>
</dbReference>
<dbReference type="Pfam" id="PF00004">
    <property type="entry name" value="AAA"/>
    <property type="match status" value="1"/>
</dbReference>
<feature type="compositionally biased region" description="Low complexity" evidence="7">
    <location>
        <begin position="421"/>
        <end position="432"/>
    </location>
</feature>
<dbReference type="GO" id="GO:0005524">
    <property type="term" value="F:ATP binding"/>
    <property type="evidence" value="ECO:0007669"/>
    <property type="project" value="UniProtKB-KW"/>
</dbReference>
<sequence length="866" mass="93496">MLSKSVQSVIRDALMEAHRRRHDLLTVEHVLFALTNSMRGRILLEGSGASVAVLREQLEEFFNREMEVVPLAGNHEVAQTEGVQRVLERALSHIRSAGRDTVELGDLLISIMDEEESYAHYYLRKQGVERLDVLTFVSHGMDEGGGSTGAGQGGDADDKEGKADPLAQYAVDLTARAREGKIDPLVGRVTELDRAVEVLCRRRKNNPLFVGDPGVGKTALAEGLALRIVEGNVPEMFAKAQLFALDMGLLLAGTRYRGDFESRLKAVVQRLMEIPDAILFIDEIHTIVGAGSTSGGSMDASNLLKPMLANGDLRCIGSTTYEEFRNHFEKDRALARRFQRIDLTEPNIEECLAILQGLEKRYADFHKVKYSPTALKAMVDLTARHVRDRLLPDKAIDVLDESGAAVHLGRGVQTGARKQPAGGKSAAGGKTARPTVGVADVERIVARMAGIPVRTVSGTERNRLASLETDLKELVFGQDPAIELTVRAILRARAGLGQEQRPAGAFLFYGPTGVGKTEVARSLAKLMGVEFLRYDMSEYMEKHSVSRLIGAPPGYVGFDQGGLLTEAVRKAPYSVVLLDEVEKAHPDIFNVLLQVMDYATLTDNTGRKTDFSHVVLIMTSNAGAFDMSRPAMGFGGASRQDAAHKGLKAVENTFSPEFRNRLDALVPFGSLTEDMMLRIVDKFVGEITHSLEQRNVQLDLSLSARQWLARKGFDPAMGARPLRRLLRTELEDKLAHELLFGSLSKGGSARLDVVDDALVLEAMGAAVKTHARGATAGKTKNAKSAAADTTEKSGSAKGKAGTSGKSDKSGKPGKSGTPEKSGGKSRARSKAGSSATAENQGKAETQGRAGAAKSEKAAKKPPKSKV</sequence>
<organism evidence="9">
    <name type="scientific">uncultured Desulfovibrio sp</name>
    <dbReference type="NCBI Taxonomy" id="167968"/>
    <lineage>
        <taxon>Bacteria</taxon>
        <taxon>Pseudomonadati</taxon>
        <taxon>Thermodesulfobacteriota</taxon>
        <taxon>Desulfovibrionia</taxon>
        <taxon>Desulfovibrionales</taxon>
        <taxon>Desulfovibrionaceae</taxon>
        <taxon>Desulfovibrio</taxon>
        <taxon>environmental samples</taxon>
    </lineage>
</organism>
<dbReference type="InterPro" id="IPR001270">
    <property type="entry name" value="ClpA/B"/>
</dbReference>
<accession>A0A212KZM4</accession>
<dbReference type="CDD" id="cd00009">
    <property type="entry name" value="AAA"/>
    <property type="match status" value="1"/>
</dbReference>
<dbReference type="SUPFAM" id="SSF81923">
    <property type="entry name" value="Double Clp-N motif"/>
    <property type="match status" value="1"/>
</dbReference>
<keyword evidence="9" id="KW-0645">Protease</keyword>
<dbReference type="PROSITE" id="PS51903">
    <property type="entry name" value="CLP_R"/>
    <property type="match status" value="1"/>
</dbReference>
<keyword evidence="2 6" id="KW-0547">Nucleotide-binding</keyword>
<gene>
    <name evidence="9" type="primary">clpA</name>
    <name evidence="9" type="ORF">KL86DES1_10597</name>
</gene>
<dbReference type="GO" id="GO:0034605">
    <property type="term" value="P:cellular response to heat"/>
    <property type="evidence" value="ECO:0007669"/>
    <property type="project" value="TreeGrafter"/>
</dbReference>
<dbReference type="PANTHER" id="PTHR11638:SF111">
    <property type="entry name" value="ATP-DEPENDENT CLP PROTEASE ATP-BINDING SUBUNIT CLPA"/>
    <property type="match status" value="1"/>
</dbReference>
<keyword evidence="9" id="KW-0378">Hydrolase</keyword>
<dbReference type="InterPro" id="IPR050130">
    <property type="entry name" value="ClpA_ClpB"/>
</dbReference>
<dbReference type="GO" id="GO:0016887">
    <property type="term" value="F:ATP hydrolysis activity"/>
    <property type="evidence" value="ECO:0007669"/>
    <property type="project" value="InterPro"/>
</dbReference>
<dbReference type="InterPro" id="IPR003959">
    <property type="entry name" value="ATPase_AAA_core"/>
</dbReference>
<dbReference type="CDD" id="cd19499">
    <property type="entry name" value="RecA-like_ClpB_Hsp104-like"/>
    <property type="match status" value="1"/>
</dbReference>
<evidence type="ECO:0000256" key="7">
    <source>
        <dbReference type="SAM" id="MobiDB-lite"/>
    </source>
</evidence>
<dbReference type="GO" id="GO:0005737">
    <property type="term" value="C:cytoplasm"/>
    <property type="evidence" value="ECO:0007669"/>
    <property type="project" value="TreeGrafter"/>
</dbReference>
<dbReference type="SMART" id="SM01086">
    <property type="entry name" value="ClpB_D2-small"/>
    <property type="match status" value="1"/>
</dbReference>
<dbReference type="AlphaFoldDB" id="A0A212KZM4"/>
<dbReference type="InterPro" id="IPR027417">
    <property type="entry name" value="P-loop_NTPase"/>
</dbReference>
<dbReference type="InterPro" id="IPR003593">
    <property type="entry name" value="AAA+_ATPase"/>
</dbReference>
<feature type="region of interest" description="Disordered" evidence="7">
    <location>
        <begin position="412"/>
        <end position="433"/>
    </location>
</feature>
<dbReference type="GO" id="GO:0006508">
    <property type="term" value="P:proteolysis"/>
    <property type="evidence" value="ECO:0007669"/>
    <property type="project" value="UniProtKB-KW"/>
</dbReference>
<dbReference type="InterPro" id="IPR041546">
    <property type="entry name" value="ClpA/ClpB_AAA_lid"/>
</dbReference>
<protein>
    <submittedName>
        <fullName evidence="9">ATPase and specificity subunit of ClpA-ClpP ATP-dependent serine protease, chaperone activity</fullName>
    </submittedName>
</protein>
<evidence type="ECO:0000313" key="9">
    <source>
        <dbReference type="EMBL" id="SCM70738.1"/>
    </source>
</evidence>
<comment type="similarity">
    <text evidence="6">Belongs to the ClpA/ClpB family.</text>
</comment>
<dbReference type="InterPro" id="IPR028299">
    <property type="entry name" value="ClpA/B_CS2"/>
</dbReference>
<dbReference type="Pfam" id="PF10431">
    <property type="entry name" value="ClpB_D2-small"/>
    <property type="match status" value="1"/>
</dbReference>
<evidence type="ECO:0000256" key="2">
    <source>
        <dbReference type="ARBA" id="ARBA00022741"/>
    </source>
</evidence>
<dbReference type="Pfam" id="PF02861">
    <property type="entry name" value="Clp_N"/>
    <property type="match status" value="1"/>
</dbReference>
<dbReference type="PRINTS" id="PR00300">
    <property type="entry name" value="CLPPROTEASEA"/>
</dbReference>
<keyword evidence="1 5" id="KW-0677">Repeat</keyword>
<feature type="domain" description="Clp R" evidence="8">
    <location>
        <begin position="1"/>
        <end position="144"/>
    </location>
</feature>
<dbReference type="Gene3D" id="1.10.8.60">
    <property type="match status" value="2"/>
</dbReference>
<dbReference type="Gene3D" id="3.40.50.300">
    <property type="entry name" value="P-loop containing nucleotide triphosphate hydrolases"/>
    <property type="match status" value="2"/>
</dbReference>
<dbReference type="Gene3D" id="1.10.1780.10">
    <property type="entry name" value="Clp, N-terminal domain"/>
    <property type="match status" value="1"/>
</dbReference>
<dbReference type="InterPro" id="IPR036628">
    <property type="entry name" value="Clp_N_dom_sf"/>
</dbReference>
<dbReference type="FunFam" id="3.40.50.300:FF:000025">
    <property type="entry name" value="ATP-dependent Clp protease subunit"/>
    <property type="match status" value="1"/>
</dbReference>